<proteinExistence type="predicted"/>
<comment type="caution">
    <text evidence="1">The sequence shown here is derived from an EMBL/GenBank/DDBJ whole genome shotgun (WGS) entry which is preliminary data.</text>
</comment>
<dbReference type="NCBIfam" id="TIGR01563">
    <property type="entry name" value="gp16_SPP1"/>
    <property type="match status" value="1"/>
</dbReference>
<organism evidence="1 2">
    <name type="scientific">Palleronia aestuarii</name>
    <dbReference type="NCBI Taxonomy" id="568105"/>
    <lineage>
        <taxon>Bacteria</taxon>
        <taxon>Pseudomonadati</taxon>
        <taxon>Pseudomonadota</taxon>
        <taxon>Alphaproteobacteria</taxon>
        <taxon>Rhodobacterales</taxon>
        <taxon>Roseobacteraceae</taxon>
        <taxon>Palleronia</taxon>
    </lineage>
</organism>
<dbReference type="InterPro" id="IPR008767">
    <property type="entry name" value="Phage_SPP1_head-tail_adaptor"/>
</dbReference>
<dbReference type="InterPro" id="IPR038666">
    <property type="entry name" value="SSP1_head-tail_sf"/>
</dbReference>
<reference evidence="1 2" key="1">
    <citation type="submission" date="2018-06" db="EMBL/GenBank/DDBJ databases">
        <title>Genomic Encyclopedia of Archaeal and Bacterial Type Strains, Phase II (KMG-II): from individual species to whole genera.</title>
        <authorList>
            <person name="Goeker M."/>
        </authorList>
    </citation>
    <scope>NUCLEOTIDE SEQUENCE [LARGE SCALE GENOMIC DNA]</scope>
    <source>
        <strain evidence="1 2">DSM 22009</strain>
    </source>
</reference>
<protein>
    <submittedName>
        <fullName evidence="1">SPP1 family predicted phage head-tail adaptor</fullName>
    </submittedName>
</protein>
<dbReference type="Proteomes" id="UP000248916">
    <property type="component" value="Unassembled WGS sequence"/>
</dbReference>
<evidence type="ECO:0000313" key="2">
    <source>
        <dbReference type="Proteomes" id="UP000248916"/>
    </source>
</evidence>
<dbReference type="AlphaFoldDB" id="A0A2W7NHB8"/>
<evidence type="ECO:0000313" key="1">
    <source>
        <dbReference type="EMBL" id="PZX19815.1"/>
    </source>
</evidence>
<dbReference type="Pfam" id="PF05521">
    <property type="entry name" value="Phage_HCP"/>
    <property type="match status" value="1"/>
</dbReference>
<dbReference type="OrthoDB" id="7998779at2"/>
<sequence>MDTALTTGRLNERVAFDIEDQTDDGYGGKNRSWQETFQAAAEIIYERGGEATIAGGLTGTASWKVRIRAHAASRAVTTDHRMRDVRRGLAFNIREVDALSDRLYVWLKVDSGVAI</sequence>
<keyword evidence="2" id="KW-1185">Reference proteome</keyword>
<dbReference type="EMBL" id="QKZL01000001">
    <property type="protein sequence ID" value="PZX19815.1"/>
    <property type="molecule type" value="Genomic_DNA"/>
</dbReference>
<dbReference type="Gene3D" id="2.40.10.270">
    <property type="entry name" value="Bacteriophage SPP1 head-tail adaptor protein"/>
    <property type="match status" value="1"/>
</dbReference>
<accession>A0A2W7NHB8</accession>
<name>A0A2W7NHB8_9RHOB</name>
<gene>
    <name evidence="1" type="ORF">LX81_00278</name>
</gene>